<dbReference type="SUPFAM" id="SSF48452">
    <property type="entry name" value="TPR-like"/>
    <property type="match status" value="1"/>
</dbReference>
<feature type="non-terminal residue" evidence="2">
    <location>
        <position position="201"/>
    </location>
</feature>
<dbReference type="EMBL" id="SNRY01004617">
    <property type="protein sequence ID" value="KAA6317160.1"/>
    <property type="molecule type" value="Genomic_DNA"/>
</dbReference>
<dbReference type="Pfam" id="PF14322">
    <property type="entry name" value="SusD-like_3"/>
    <property type="match status" value="1"/>
</dbReference>
<dbReference type="PROSITE" id="PS51257">
    <property type="entry name" value="PROKAR_LIPOPROTEIN"/>
    <property type="match status" value="1"/>
</dbReference>
<feature type="domain" description="SusD-like N-terminal" evidence="1">
    <location>
        <begin position="39"/>
        <end position="197"/>
    </location>
</feature>
<evidence type="ECO:0000259" key="1">
    <source>
        <dbReference type="Pfam" id="PF14322"/>
    </source>
</evidence>
<proteinExistence type="predicted"/>
<name>A0A5J4Q7X2_9ZZZZ</name>
<protein>
    <recommendedName>
        <fullName evidence="1">SusD-like N-terminal domain-containing protein</fullName>
    </recommendedName>
</protein>
<comment type="caution">
    <text evidence="2">The sequence shown here is derived from an EMBL/GenBank/DDBJ whole genome shotgun (WGS) entry which is preliminary data.</text>
</comment>
<sequence>MKTFGYILFIFIMIFSLSGCESFLDTELLTEKTTENFPATEEEANQMLTSIYANLLFEDPEQSSYFYIAQLASDDCLGGNLSGSNNCATNFLLYTNLNTIGGIWSRCYKIVNRANSAIASFDNVKTWSSKAEHDRHFGEAYFLRAFAYNELVQVFGGVPLRTNTEPANLPRASVDEVYALIASDLKNAIELMPNKIYGAGA</sequence>
<evidence type="ECO:0000313" key="2">
    <source>
        <dbReference type="EMBL" id="KAA6317160.1"/>
    </source>
</evidence>
<dbReference type="InterPro" id="IPR033985">
    <property type="entry name" value="SusD-like_N"/>
</dbReference>
<reference evidence="2" key="1">
    <citation type="submission" date="2019-03" db="EMBL/GenBank/DDBJ databases">
        <title>Single cell metagenomics reveals metabolic interactions within the superorganism composed of flagellate Streblomastix strix and complex community of Bacteroidetes bacteria on its surface.</title>
        <authorList>
            <person name="Treitli S.C."/>
            <person name="Kolisko M."/>
            <person name="Husnik F."/>
            <person name="Keeling P."/>
            <person name="Hampl V."/>
        </authorList>
    </citation>
    <scope>NUCLEOTIDE SEQUENCE</scope>
    <source>
        <strain evidence="2">STM</strain>
    </source>
</reference>
<organism evidence="2">
    <name type="scientific">termite gut metagenome</name>
    <dbReference type="NCBI Taxonomy" id="433724"/>
    <lineage>
        <taxon>unclassified sequences</taxon>
        <taxon>metagenomes</taxon>
        <taxon>organismal metagenomes</taxon>
    </lineage>
</organism>
<gene>
    <name evidence="2" type="ORF">EZS27_032641</name>
</gene>
<accession>A0A5J4Q7X2</accession>
<dbReference type="Gene3D" id="1.25.40.390">
    <property type="match status" value="1"/>
</dbReference>
<dbReference type="AlphaFoldDB" id="A0A5J4Q7X2"/>
<dbReference type="InterPro" id="IPR011990">
    <property type="entry name" value="TPR-like_helical_dom_sf"/>
</dbReference>